<evidence type="ECO:0000259" key="1">
    <source>
        <dbReference type="Pfam" id="PF12680"/>
    </source>
</evidence>
<proteinExistence type="predicted"/>
<sequence length="133" mass="13886">MQQQAHLPAEAARRLATQYIALWNEADATRRQALATELFTRGAAYLDPMMAGEGPDGISGMVGAAQQQFAGLSFNLRGEPEATGDCVRFSWSLGPAGGASVAAGTDFARVDGGRFSNVTGFIDQKPGDPPPAS</sequence>
<accession>A0A4R2GUT4</accession>
<dbReference type="Pfam" id="PF12680">
    <property type="entry name" value="SnoaL_2"/>
    <property type="match status" value="1"/>
</dbReference>
<dbReference type="Proteomes" id="UP000294881">
    <property type="component" value="Unassembled WGS sequence"/>
</dbReference>
<reference evidence="2 3" key="1">
    <citation type="submission" date="2019-03" db="EMBL/GenBank/DDBJ databases">
        <title>Genomic Encyclopedia of Type Strains, Phase IV (KMG-IV): sequencing the most valuable type-strain genomes for metagenomic binning, comparative biology and taxonomic classification.</title>
        <authorList>
            <person name="Goeker M."/>
        </authorList>
    </citation>
    <scope>NUCLEOTIDE SEQUENCE [LARGE SCALE GENOMIC DNA]</scope>
    <source>
        <strain evidence="2 3">DSM 22958</strain>
    </source>
</reference>
<protein>
    <submittedName>
        <fullName evidence="2">SnoaL-like protein</fullName>
    </submittedName>
</protein>
<evidence type="ECO:0000313" key="3">
    <source>
        <dbReference type="Proteomes" id="UP000294881"/>
    </source>
</evidence>
<keyword evidence="3" id="KW-1185">Reference proteome</keyword>
<evidence type="ECO:0000313" key="2">
    <source>
        <dbReference type="EMBL" id="TCO14557.1"/>
    </source>
</evidence>
<name>A0A4R2GUT4_9HYPH</name>
<dbReference type="AlphaFoldDB" id="A0A4R2GUT4"/>
<dbReference type="InterPro" id="IPR032710">
    <property type="entry name" value="NTF2-like_dom_sf"/>
</dbReference>
<dbReference type="EMBL" id="SLWL01000003">
    <property type="protein sequence ID" value="TCO14557.1"/>
    <property type="molecule type" value="Genomic_DNA"/>
</dbReference>
<feature type="domain" description="SnoaL-like" evidence="1">
    <location>
        <begin position="17"/>
        <end position="115"/>
    </location>
</feature>
<dbReference type="SUPFAM" id="SSF54427">
    <property type="entry name" value="NTF2-like"/>
    <property type="match status" value="1"/>
</dbReference>
<organism evidence="2 3">
    <name type="scientific">Camelimonas lactis</name>
    <dbReference type="NCBI Taxonomy" id="659006"/>
    <lineage>
        <taxon>Bacteria</taxon>
        <taxon>Pseudomonadati</taxon>
        <taxon>Pseudomonadota</taxon>
        <taxon>Alphaproteobacteria</taxon>
        <taxon>Hyphomicrobiales</taxon>
        <taxon>Chelatococcaceae</taxon>
        <taxon>Camelimonas</taxon>
    </lineage>
</organism>
<gene>
    <name evidence="2" type="ORF">EV666_10364</name>
</gene>
<dbReference type="RefSeq" id="WP_132003939.1">
    <property type="nucleotide sequence ID" value="NZ_JBHUNN010000002.1"/>
</dbReference>
<dbReference type="Gene3D" id="3.10.450.50">
    <property type="match status" value="1"/>
</dbReference>
<dbReference type="OrthoDB" id="9808719at2"/>
<comment type="caution">
    <text evidence="2">The sequence shown here is derived from an EMBL/GenBank/DDBJ whole genome shotgun (WGS) entry which is preliminary data.</text>
</comment>
<dbReference type="InterPro" id="IPR037401">
    <property type="entry name" value="SnoaL-like"/>
</dbReference>